<dbReference type="PANTHER" id="PTHR46601:SF1">
    <property type="entry name" value="ADF-H DOMAIN-CONTAINING PROTEIN"/>
    <property type="match status" value="1"/>
</dbReference>
<evidence type="ECO:0000313" key="3">
    <source>
        <dbReference type="Proteomes" id="UP001374579"/>
    </source>
</evidence>
<dbReference type="AlphaFoldDB" id="A0AAN9G6Z5"/>
<reference evidence="2 3" key="1">
    <citation type="submission" date="2024-02" db="EMBL/GenBank/DDBJ databases">
        <title>Chromosome-scale genome assembly of the rough periwinkle Littorina saxatilis.</title>
        <authorList>
            <person name="De Jode A."/>
            <person name="Faria R."/>
            <person name="Formenti G."/>
            <person name="Sims Y."/>
            <person name="Smith T.P."/>
            <person name="Tracey A."/>
            <person name="Wood J.M.D."/>
            <person name="Zagrodzka Z.B."/>
            <person name="Johannesson K."/>
            <person name="Butlin R.K."/>
            <person name="Leder E.H."/>
        </authorList>
    </citation>
    <scope>NUCLEOTIDE SEQUENCE [LARGE SCALE GENOMIC DNA]</scope>
    <source>
        <strain evidence="2">Snail1</strain>
        <tissue evidence="2">Muscle</tissue>
    </source>
</reference>
<dbReference type="EMBL" id="JBAMIC010000013">
    <property type="protein sequence ID" value="KAK7096979.1"/>
    <property type="molecule type" value="Genomic_DNA"/>
</dbReference>
<comment type="caution">
    <text evidence="2">The sequence shown here is derived from an EMBL/GenBank/DDBJ whole genome shotgun (WGS) entry which is preliminary data.</text>
</comment>
<organism evidence="2 3">
    <name type="scientific">Littorina saxatilis</name>
    <dbReference type="NCBI Taxonomy" id="31220"/>
    <lineage>
        <taxon>Eukaryota</taxon>
        <taxon>Metazoa</taxon>
        <taxon>Spiralia</taxon>
        <taxon>Lophotrochozoa</taxon>
        <taxon>Mollusca</taxon>
        <taxon>Gastropoda</taxon>
        <taxon>Caenogastropoda</taxon>
        <taxon>Littorinimorpha</taxon>
        <taxon>Littorinoidea</taxon>
        <taxon>Littorinidae</taxon>
        <taxon>Littorina</taxon>
    </lineage>
</organism>
<proteinExistence type="predicted"/>
<gene>
    <name evidence="2" type="ORF">V1264_004021</name>
</gene>
<sequence length="406" mass="44365">MAVEHLTGTRGLCLQRIIQWTDGCASQYKSKGPFADISHAFQDYGVAFERHFFGSRHGKGPSDGESAVIKSHAFNATKAGRADIATAEDLYNYCQTSALNKQPHDEDQCHHLLRTFFWVAEGEILRQRGRQVQTLKGTRSLHAVRCVEANTVATRDLSCMCDACLSGIGECSNIESVAPWQNQVLKAVAPAQPAARRQQIQQRVRRQLAVRANRPPARVVRAAAANRQLFVSDTSDTDSSSPPSLPPPSPEAAADPPDEPQSTMDDVQEPSDTDNIHPLPSPTPAADPPDEPQSPMDVSGVSSPDPRTAPPVDVAQPRKLTVNDCVVVRYPDRKYPGIILECVGTAFKVNFLRPHKTKSATFVYPDPPDVQIVVPEMVIATAIELLPCNSSFREWTVTGFGGPWTN</sequence>
<name>A0AAN9G6Z5_9CAEN</name>
<keyword evidence="3" id="KW-1185">Reference proteome</keyword>
<protein>
    <submittedName>
        <fullName evidence="2">Uncharacterized protein</fullName>
    </submittedName>
</protein>
<feature type="region of interest" description="Disordered" evidence="1">
    <location>
        <begin position="229"/>
        <end position="315"/>
    </location>
</feature>
<feature type="compositionally biased region" description="Low complexity" evidence="1">
    <location>
        <begin position="229"/>
        <end position="242"/>
    </location>
</feature>
<evidence type="ECO:0000256" key="1">
    <source>
        <dbReference type="SAM" id="MobiDB-lite"/>
    </source>
</evidence>
<dbReference type="Proteomes" id="UP001374579">
    <property type="component" value="Unassembled WGS sequence"/>
</dbReference>
<accession>A0AAN9G6Z5</accession>
<evidence type="ECO:0000313" key="2">
    <source>
        <dbReference type="EMBL" id="KAK7096979.1"/>
    </source>
</evidence>
<dbReference type="PANTHER" id="PTHR46601">
    <property type="entry name" value="ULP_PROTEASE DOMAIN-CONTAINING PROTEIN"/>
    <property type="match status" value="1"/>
</dbReference>